<reference evidence="1" key="1">
    <citation type="journal article" date="2021" name="New Phytol.">
        <title>Evolutionary innovations through gain and loss of genes in the ectomycorrhizal Boletales.</title>
        <authorList>
            <person name="Wu G."/>
            <person name="Miyauchi S."/>
            <person name="Morin E."/>
            <person name="Kuo A."/>
            <person name="Drula E."/>
            <person name="Varga T."/>
            <person name="Kohler A."/>
            <person name="Feng B."/>
            <person name="Cao Y."/>
            <person name="Lipzen A."/>
            <person name="Daum C."/>
            <person name="Hundley H."/>
            <person name="Pangilinan J."/>
            <person name="Johnson J."/>
            <person name="Barry K."/>
            <person name="LaButti K."/>
            <person name="Ng V."/>
            <person name="Ahrendt S."/>
            <person name="Min B."/>
            <person name="Choi I.G."/>
            <person name="Park H."/>
            <person name="Plett J.M."/>
            <person name="Magnuson J."/>
            <person name="Spatafora J.W."/>
            <person name="Nagy L.G."/>
            <person name="Henrissat B."/>
            <person name="Grigoriev I.V."/>
            <person name="Yang Z.L."/>
            <person name="Xu J."/>
            <person name="Martin F.M."/>
        </authorList>
    </citation>
    <scope>NUCLEOTIDE SEQUENCE</scope>
    <source>
        <strain evidence="1">KUC20120723A-06</strain>
    </source>
</reference>
<evidence type="ECO:0000313" key="2">
    <source>
        <dbReference type="Proteomes" id="UP000790709"/>
    </source>
</evidence>
<organism evidence="1 2">
    <name type="scientific">Leucogyrophana mollusca</name>
    <dbReference type="NCBI Taxonomy" id="85980"/>
    <lineage>
        <taxon>Eukaryota</taxon>
        <taxon>Fungi</taxon>
        <taxon>Dikarya</taxon>
        <taxon>Basidiomycota</taxon>
        <taxon>Agaricomycotina</taxon>
        <taxon>Agaricomycetes</taxon>
        <taxon>Agaricomycetidae</taxon>
        <taxon>Boletales</taxon>
        <taxon>Boletales incertae sedis</taxon>
        <taxon>Leucogyrophana</taxon>
    </lineage>
</organism>
<comment type="caution">
    <text evidence="1">The sequence shown here is derived from an EMBL/GenBank/DDBJ whole genome shotgun (WGS) entry which is preliminary data.</text>
</comment>
<protein>
    <submittedName>
        <fullName evidence="1">Uncharacterized protein</fullName>
    </submittedName>
</protein>
<evidence type="ECO:0000313" key="1">
    <source>
        <dbReference type="EMBL" id="KAH7919704.1"/>
    </source>
</evidence>
<dbReference type="EMBL" id="MU266637">
    <property type="protein sequence ID" value="KAH7919704.1"/>
    <property type="molecule type" value="Genomic_DNA"/>
</dbReference>
<dbReference type="Proteomes" id="UP000790709">
    <property type="component" value="Unassembled WGS sequence"/>
</dbReference>
<sequence>MSFMTGSVAPSITLSPTTNSFPFQSKRISLSQNNRTSLGPDLLGSRNGAPVSLSTPHAEIWMQDRQVLIRDRRSSHGTFVNGVQAEQQTLLQNGDTITLGARLLRSSSTPSHITEDQLKPIEATVTLIGL</sequence>
<gene>
    <name evidence="1" type="ORF">BV22DRAFT_1040636</name>
</gene>
<keyword evidence="2" id="KW-1185">Reference proteome</keyword>
<proteinExistence type="predicted"/>
<name>A0ACB8B2R3_9AGAM</name>
<accession>A0ACB8B2R3</accession>